<reference evidence="1" key="1">
    <citation type="submission" date="2021-02" db="EMBL/GenBank/DDBJ databases">
        <title>Infant gut strain persistence is associated with maternal origin, phylogeny, and functional potential including surface adhesion and iron acquisition.</title>
        <authorList>
            <person name="Lou Y.C."/>
        </authorList>
    </citation>
    <scope>NUCLEOTIDE SEQUENCE</scope>
    <source>
        <strain evidence="1">L2_039_000G1_dasL2_039_000G1_concoct_11</strain>
    </source>
</reference>
<comment type="caution">
    <text evidence="1">The sequence shown here is derived from an EMBL/GenBank/DDBJ whole genome shotgun (WGS) entry which is preliminary data.</text>
</comment>
<protein>
    <submittedName>
        <fullName evidence="1">Uncharacterized protein</fullName>
    </submittedName>
</protein>
<accession>A0A943V197</accession>
<gene>
    <name evidence="1" type="ORF">KH142_07650</name>
</gene>
<sequence length="140" mass="15080">MERCEFRQSIEPSTVQLVSFDFTRLDIRAPLDVAEGGRKVDLSVKSEIIGTMRSDDGVEMRRQKVSISLHPKDGVTFHSADIEIVGAFTVPEGGAIDRLVTDGVKELYSIAQGAVYSATSGALMLPSVSVSGEFSDAKAE</sequence>
<dbReference type="EMBL" id="JAGZSV010000162">
    <property type="protein sequence ID" value="MBS6941331.1"/>
    <property type="molecule type" value="Genomic_DNA"/>
</dbReference>
<name>A0A943V197_9ACTN</name>
<evidence type="ECO:0000313" key="1">
    <source>
        <dbReference type="EMBL" id="MBS6941331.1"/>
    </source>
</evidence>
<evidence type="ECO:0000313" key="2">
    <source>
        <dbReference type="Proteomes" id="UP000727506"/>
    </source>
</evidence>
<proteinExistence type="predicted"/>
<organism evidence="1 2">
    <name type="scientific">Slackia piriformis</name>
    <dbReference type="NCBI Taxonomy" id="626934"/>
    <lineage>
        <taxon>Bacteria</taxon>
        <taxon>Bacillati</taxon>
        <taxon>Actinomycetota</taxon>
        <taxon>Coriobacteriia</taxon>
        <taxon>Eggerthellales</taxon>
        <taxon>Eggerthellaceae</taxon>
        <taxon>Slackia</taxon>
    </lineage>
</organism>
<dbReference type="Proteomes" id="UP000727506">
    <property type="component" value="Unassembled WGS sequence"/>
</dbReference>
<dbReference type="AlphaFoldDB" id="A0A943V197"/>